<comment type="caution">
    <text evidence="7">The sequence shown here is derived from an EMBL/GenBank/DDBJ whole genome shotgun (WGS) entry which is preliminary data.</text>
</comment>
<evidence type="ECO:0000256" key="4">
    <source>
        <dbReference type="ARBA" id="ARBA00023136"/>
    </source>
</evidence>
<dbReference type="Gene3D" id="1.20.1740.10">
    <property type="entry name" value="Amino acid/polyamine transporter I"/>
    <property type="match status" value="1"/>
</dbReference>
<dbReference type="EMBL" id="MDYM01000001">
    <property type="protein sequence ID" value="OQD71362.1"/>
    <property type="molecule type" value="Genomic_DNA"/>
</dbReference>
<proteinExistence type="predicted"/>
<feature type="transmembrane region" description="Helical" evidence="5">
    <location>
        <begin position="40"/>
        <end position="58"/>
    </location>
</feature>
<evidence type="ECO:0000256" key="5">
    <source>
        <dbReference type="SAM" id="Phobius"/>
    </source>
</evidence>
<dbReference type="STRING" id="60169.A0A1V6P3K0"/>
<dbReference type="PANTHER" id="PTHR43341:SF9">
    <property type="entry name" value="DICARBOXYLIC AMINO ACID PERMEASE"/>
    <property type="match status" value="1"/>
</dbReference>
<feature type="transmembrane region" description="Helical" evidence="5">
    <location>
        <begin position="146"/>
        <end position="166"/>
    </location>
</feature>
<dbReference type="Pfam" id="PF00324">
    <property type="entry name" value="AA_permease"/>
    <property type="match status" value="1"/>
</dbReference>
<gene>
    <name evidence="7" type="ORF">PENPOL_c001G08541</name>
</gene>
<name>A0A1V6P3K0_PENPO</name>
<keyword evidence="8" id="KW-1185">Reference proteome</keyword>
<dbReference type="InterPro" id="IPR050524">
    <property type="entry name" value="APC_YAT"/>
</dbReference>
<dbReference type="Proteomes" id="UP000191408">
    <property type="component" value="Unassembled WGS sequence"/>
</dbReference>
<dbReference type="GO" id="GO:0015171">
    <property type="term" value="F:amino acid transmembrane transporter activity"/>
    <property type="evidence" value="ECO:0007669"/>
    <property type="project" value="TreeGrafter"/>
</dbReference>
<evidence type="ECO:0000313" key="8">
    <source>
        <dbReference type="Proteomes" id="UP000191408"/>
    </source>
</evidence>
<comment type="subcellular location">
    <subcellularLocation>
        <location evidence="1">Membrane</location>
        <topology evidence="1">Multi-pass membrane protein</topology>
    </subcellularLocation>
</comment>
<feature type="domain" description="Amino acid permease/ SLC12A" evidence="6">
    <location>
        <begin position="2"/>
        <end position="168"/>
    </location>
</feature>
<dbReference type="InterPro" id="IPR004841">
    <property type="entry name" value="AA-permease/SLC12A_dom"/>
</dbReference>
<dbReference type="AlphaFoldDB" id="A0A1V6P3K0"/>
<dbReference type="GO" id="GO:0016020">
    <property type="term" value="C:membrane"/>
    <property type="evidence" value="ECO:0007669"/>
    <property type="project" value="UniProtKB-SubCell"/>
</dbReference>
<organism evidence="7 8">
    <name type="scientific">Penicillium polonicum</name>
    <dbReference type="NCBI Taxonomy" id="60169"/>
    <lineage>
        <taxon>Eukaryota</taxon>
        <taxon>Fungi</taxon>
        <taxon>Dikarya</taxon>
        <taxon>Ascomycota</taxon>
        <taxon>Pezizomycotina</taxon>
        <taxon>Eurotiomycetes</taxon>
        <taxon>Eurotiomycetidae</taxon>
        <taxon>Eurotiales</taxon>
        <taxon>Aspergillaceae</taxon>
        <taxon>Penicillium</taxon>
    </lineage>
</organism>
<evidence type="ECO:0000256" key="2">
    <source>
        <dbReference type="ARBA" id="ARBA00022692"/>
    </source>
</evidence>
<accession>A0A1V6P3K0</accession>
<protein>
    <recommendedName>
        <fullName evidence="6">Amino acid permease/ SLC12A domain-containing protein</fullName>
    </recommendedName>
</protein>
<evidence type="ECO:0000259" key="6">
    <source>
        <dbReference type="Pfam" id="PF00324"/>
    </source>
</evidence>
<sequence>MLIFVLSFSNSDIYLASRTLYGLAKDGQAPKLFTRTTKHGVPYAAVIASSLFIGLAFLNTSQSASVVFGYFVSLTTVLGAVNWANVLLSYFNFLHGIRAQGLSRANLPWRGMLQPYGAYYSAVITLLVIISNGWEAFVPKFDGIKFAVAYCGVAVWIINILGFKYWSQTQYVAPRAMDLQSNVLTVAELNAEDAADPKVKLSFFGRTKAFLWGE</sequence>
<dbReference type="PANTHER" id="PTHR43341">
    <property type="entry name" value="AMINO ACID PERMEASE"/>
    <property type="match status" value="1"/>
</dbReference>
<feature type="transmembrane region" description="Helical" evidence="5">
    <location>
        <begin position="70"/>
        <end position="95"/>
    </location>
</feature>
<evidence type="ECO:0000313" key="7">
    <source>
        <dbReference type="EMBL" id="OQD71362.1"/>
    </source>
</evidence>
<keyword evidence="3 5" id="KW-1133">Transmembrane helix</keyword>
<reference evidence="8" key="1">
    <citation type="journal article" date="2017" name="Nat. Microbiol.">
        <title>Global analysis of biosynthetic gene clusters reveals vast potential of secondary metabolite production in Penicillium species.</title>
        <authorList>
            <person name="Nielsen J.C."/>
            <person name="Grijseels S."/>
            <person name="Prigent S."/>
            <person name="Ji B."/>
            <person name="Dainat J."/>
            <person name="Nielsen K.F."/>
            <person name="Frisvad J.C."/>
            <person name="Workman M."/>
            <person name="Nielsen J."/>
        </authorList>
    </citation>
    <scope>NUCLEOTIDE SEQUENCE [LARGE SCALE GENOMIC DNA]</scope>
    <source>
        <strain evidence="8">IBT 4502</strain>
    </source>
</reference>
<evidence type="ECO:0000256" key="3">
    <source>
        <dbReference type="ARBA" id="ARBA00022989"/>
    </source>
</evidence>
<keyword evidence="2 5" id="KW-0812">Transmembrane</keyword>
<feature type="transmembrane region" description="Helical" evidence="5">
    <location>
        <begin position="116"/>
        <end position="134"/>
    </location>
</feature>
<evidence type="ECO:0000256" key="1">
    <source>
        <dbReference type="ARBA" id="ARBA00004141"/>
    </source>
</evidence>
<keyword evidence="4 5" id="KW-0472">Membrane</keyword>